<accession>A0A845L6H4</accession>
<feature type="binding site" evidence="6">
    <location>
        <position position="319"/>
    </location>
    <ligand>
        <name>[4Fe-4S] cluster</name>
        <dbReference type="ChEBI" id="CHEBI:49883"/>
        <note>4Fe-4S-S-AdoMet</note>
    </ligand>
</feature>
<proteinExistence type="inferred from homology"/>
<dbReference type="RefSeq" id="WP_161254168.1">
    <property type="nucleotide sequence ID" value="NZ_WXEY01000002.1"/>
</dbReference>
<feature type="binding site" evidence="6">
    <location>
        <position position="322"/>
    </location>
    <ligand>
        <name>[4Fe-4S] cluster</name>
        <dbReference type="ChEBI" id="CHEBI:49883"/>
        <note>4Fe-4S-S-AdoMet</note>
    </ligand>
</feature>
<dbReference type="AlphaFoldDB" id="A0A845L6H4"/>
<dbReference type="InterPro" id="IPR022946">
    <property type="entry name" value="UPF0313"/>
</dbReference>
<dbReference type="GO" id="GO:0051539">
    <property type="term" value="F:4 iron, 4 sulfur cluster binding"/>
    <property type="evidence" value="ECO:0007669"/>
    <property type="project" value="UniProtKB-KW"/>
</dbReference>
<comment type="cofactor">
    <cofactor evidence="6">
        <name>[4Fe-4S] cluster</name>
        <dbReference type="ChEBI" id="CHEBI:49883"/>
    </cofactor>
    <text evidence="6">Binds 1 [4Fe-4S] cluster. The cluster is coordinated with 3 cysteines and an exchangeable S-adenosyl-L-methionine.</text>
</comment>
<sequence length="675" mass="75023">MAAPFLPLSKAEMNELGWDACDFILVTGDAYVDHPSFGAAIIGRVLENRGYRIGIISQPDWRDARSFKVLGRPRLAWLVTAGNLDSMVNHYTAAKKRRSEDAYSPGGRAGLRPDRASLVYAHRCREAYKEPPIILGGIEASLRRFAHYDYWEDKVRRSVLVDAKADLLVFGMGEEPITALAEELSRRRSGEEFAHPLGAKTTGVCYLTSDLAAIPGEEPIVLPSFDEVAGDKWAYAKAFQVQEREQNPVDGKTLAQPHGELFLVQNRPARPLTTQEMDATYDLPFARQPHPTYKGMGGVPALEEVEFSLTAQRGCFGGCSFCALTFHQGRIIQGRSHESLVREARQLLRSPRFKGYIHDVGGPTANFRRPACKKQGKAGACRDRQCLHPKPCPNLEVDHSDLLDLLRKLRALEGVKKVFIRSGLRFDYLMADKPARRREFLKELCEHHVSGQLKVAPEHASPKVLRQMGKPGIDVYEAFKKEYEQANKELGKEQYLVPYLVSSHPGSDIHEAIELAERLRDWGCHPEQVQDFIPTPGSLSTCIYYTGIDPRTMEPVYVPRSPKEKARQRALLQYRRPENYPQIYQALRAAGRMDLVGHGPGALIRPPRPGMSDGREDDRGPARKGRREPAGKKGPAGAVQGTGRAVGKTAGKPAGKRTGKATGGVSGKSRRQGRQ</sequence>
<keyword evidence="10" id="KW-1185">Reference proteome</keyword>
<comment type="caution">
    <text evidence="9">The sequence shown here is derived from an EMBL/GenBank/DDBJ whole genome shotgun (WGS) entry which is preliminary data.</text>
</comment>
<evidence type="ECO:0000256" key="1">
    <source>
        <dbReference type="ARBA" id="ARBA00022485"/>
    </source>
</evidence>
<reference evidence="9 10" key="1">
    <citation type="submission" date="2020-01" db="EMBL/GenBank/DDBJ databases">
        <title>Whole-genome sequence of Heliobacterium undosum DSM 13378.</title>
        <authorList>
            <person name="Kyndt J.A."/>
            <person name="Meyer T.E."/>
        </authorList>
    </citation>
    <scope>NUCLEOTIDE SEQUENCE [LARGE SCALE GENOMIC DNA]</scope>
    <source>
        <strain evidence="9 10">DSM 13378</strain>
    </source>
</reference>
<keyword evidence="2 6" id="KW-0949">S-adenosyl-L-methionine</keyword>
<dbReference type="SFLD" id="SFLDS00029">
    <property type="entry name" value="Radical_SAM"/>
    <property type="match status" value="1"/>
</dbReference>
<dbReference type="SUPFAM" id="SSF102114">
    <property type="entry name" value="Radical SAM enzymes"/>
    <property type="match status" value="1"/>
</dbReference>
<keyword evidence="1 6" id="KW-0004">4Fe-4S</keyword>
<dbReference type="HAMAP" id="MF_01251">
    <property type="entry name" value="UPF0313"/>
    <property type="match status" value="1"/>
</dbReference>
<dbReference type="PROSITE" id="PS51918">
    <property type="entry name" value="RADICAL_SAM"/>
    <property type="match status" value="1"/>
</dbReference>
<evidence type="ECO:0000259" key="8">
    <source>
        <dbReference type="PROSITE" id="PS51918"/>
    </source>
</evidence>
<dbReference type="OrthoDB" id="9803479at2"/>
<feature type="region of interest" description="Disordered" evidence="7">
    <location>
        <begin position="598"/>
        <end position="675"/>
    </location>
</feature>
<evidence type="ECO:0000256" key="2">
    <source>
        <dbReference type="ARBA" id="ARBA00022691"/>
    </source>
</evidence>
<dbReference type="Pfam" id="PF11842">
    <property type="entry name" value="DUF3362"/>
    <property type="match status" value="1"/>
</dbReference>
<dbReference type="SFLD" id="SFLDG01082">
    <property type="entry name" value="B12-binding_domain_containing"/>
    <property type="match status" value="1"/>
</dbReference>
<dbReference type="InterPro" id="IPR007197">
    <property type="entry name" value="rSAM"/>
</dbReference>
<evidence type="ECO:0000256" key="5">
    <source>
        <dbReference type="ARBA" id="ARBA00023014"/>
    </source>
</evidence>
<dbReference type="Proteomes" id="UP000463470">
    <property type="component" value="Unassembled WGS sequence"/>
</dbReference>
<dbReference type="Pfam" id="PF08497">
    <property type="entry name" value="Radical_SAM_N"/>
    <property type="match status" value="1"/>
</dbReference>
<dbReference type="EMBL" id="WXEY01000002">
    <property type="protein sequence ID" value="MZP28511.1"/>
    <property type="molecule type" value="Genomic_DNA"/>
</dbReference>
<keyword evidence="4 6" id="KW-0408">Iron</keyword>
<dbReference type="SFLD" id="SFLDG01069">
    <property type="entry name" value="UPF0313"/>
    <property type="match status" value="1"/>
</dbReference>
<keyword evidence="3 6" id="KW-0479">Metal-binding</keyword>
<feature type="domain" description="Radical SAM core" evidence="8">
    <location>
        <begin position="301"/>
        <end position="575"/>
    </location>
</feature>
<dbReference type="GO" id="GO:0003824">
    <property type="term" value="F:catalytic activity"/>
    <property type="evidence" value="ECO:0007669"/>
    <property type="project" value="InterPro"/>
</dbReference>
<dbReference type="InterPro" id="IPR058240">
    <property type="entry name" value="rSAM_sf"/>
</dbReference>
<dbReference type="NCBIfam" id="TIGR03904">
    <property type="entry name" value="SAM_YgiQ"/>
    <property type="match status" value="1"/>
</dbReference>
<evidence type="ECO:0000313" key="10">
    <source>
        <dbReference type="Proteomes" id="UP000463470"/>
    </source>
</evidence>
<dbReference type="InterPro" id="IPR006638">
    <property type="entry name" value="Elp3/MiaA/NifB-like_rSAM"/>
</dbReference>
<dbReference type="InterPro" id="IPR013704">
    <property type="entry name" value="UPF0313_N"/>
</dbReference>
<protein>
    <submittedName>
        <fullName evidence="9">YgiQ family radical SAM protein</fullName>
    </submittedName>
</protein>
<dbReference type="PANTHER" id="PTHR32331">
    <property type="entry name" value="UPF0313 PROTEIN YGIQ"/>
    <property type="match status" value="1"/>
</dbReference>
<evidence type="ECO:0000256" key="3">
    <source>
        <dbReference type="ARBA" id="ARBA00022723"/>
    </source>
</evidence>
<dbReference type="InterPro" id="IPR023404">
    <property type="entry name" value="rSAM_horseshoe"/>
</dbReference>
<dbReference type="GO" id="GO:0005506">
    <property type="term" value="F:iron ion binding"/>
    <property type="evidence" value="ECO:0007669"/>
    <property type="project" value="UniProtKB-UniRule"/>
</dbReference>
<keyword evidence="5 6" id="KW-0411">Iron-sulfur</keyword>
<evidence type="ECO:0000256" key="7">
    <source>
        <dbReference type="SAM" id="MobiDB-lite"/>
    </source>
</evidence>
<feature type="compositionally biased region" description="Basic and acidic residues" evidence="7">
    <location>
        <begin position="613"/>
        <end position="631"/>
    </location>
</feature>
<name>A0A845L6H4_9FIRM</name>
<dbReference type="SMART" id="SM00729">
    <property type="entry name" value="Elp3"/>
    <property type="match status" value="1"/>
</dbReference>
<feature type="binding site" evidence="6">
    <location>
        <position position="315"/>
    </location>
    <ligand>
        <name>[4Fe-4S] cluster</name>
        <dbReference type="ChEBI" id="CHEBI:49883"/>
        <note>4Fe-4S-S-AdoMet</note>
    </ligand>
</feature>
<dbReference type="PANTHER" id="PTHR32331:SF0">
    <property type="entry name" value="UPF0313 PROTEIN YGIQ"/>
    <property type="match status" value="1"/>
</dbReference>
<comment type="similarity">
    <text evidence="6">Belongs to the UPF0313 family.</text>
</comment>
<evidence type="ECO:0000256" key="4">
    <source>
        <dbReference type="ARBA" id="ARBA00023004"/>
    </source>
</evidence>
<evidence type="ECO:0000256" key="6">
    <source>
        <dbReference type="HAMAP-Rule" id="MF_01251"/>
    </source>
</evidence>
<organism evidence="9 10">
    <name type="scientific">Heliomicrobium undosum</name>
    <dbReference type="NCBI Taxonomy" id="121734"/>
    <lineage>
        <taxon>Bacteria</taxon>
        <taxon>Bacillati</taxon>
        <taxon>Bacillota</taxon>
        <taxon>Clostridia</taxon>
        <taxon>Eubacteriales</taxon>
        <taxon>Heliobacteriaceae</taxon>
        <taxon>Heliomicrobium</taxon>
    </lineage>
</organism>
<evidence type="ECO:0000313" key="9">
    <source>
        <dbReference type="EMBL" id="MZP28511.1"/>
    </source>
</evidence>
<dbReference type="InterPro" id="IPR024560">
    <property type="entry name" value="UPF0313_C"/>
</dbReference>
<gene>
    <name evidence="9" type="ORF">GTO91_02070</name>
</gene>
<dbReference type="Gene3D" id="3.80.30.20">
    <property type="entry name" value="tm_1862 like domain"/>
    <property type="match status" value="1"/>
</dbReference>